<dbReference type="Gene3D" id="2.30.39.10">
    <property type="entry name" value="Alpha-1-antitrypsin, domain 1"/>
    <property type="match status" value="1"/>
</dbReference>
<dbReference type="EMBL" id="CP142736">
    <property type="protein sequence ID" value="WUR04881.1"/>
    <property type="molecule type" value="Genomic_DNA"/>
</dbReference>
<keyword evidence="4" id="KW-1185">Reference proteome</keyword>
<evidence type="ECO:0000313" key="3">
    <source>
        <dbReference type="EMBL" id="WUR04881.1"/>
    </source>
</evidence>
<sequence length="436" mass="50960">MNVSFYTQLIMLCDIGILQMYNEIRNTNKSSYFKKFGNNTDLEKGINVQDDSICIIKSFYTKFGVGECSSIEDEIFDAAIAAKEDNFKSDVFSPYGIWSMFCMILSIAEGETKKACVNILKNYEILLDDSFYVEMEKYFKSLMVEDLKGPFKNVLLYDKKLEIEDFIKKCKNLFSGVYKETFENNNNELLSRIKDIFRNLFSVLKGEKPLVLRNTSYVRAGWLNKFNPEDTTMKDFVTKNKTILVPMMKQVGVFNCLYKGGFRFIRMDFRDYTDSLCFIIALPDKDVHIPKHFQMEFKEEFKKLIKNECLAFKVNLEMPKFKIETVCNLNPFFNNFLESNLMNEDLDFGKGFSSYDSTKMNLRHKTFIDVNESGICTRESYSRSESMLKGTHSINYHCNREFVFYVFDTRKPEIENTEKIMSAVFLPILVGRYTGL</sequence>
<dbReference type="SUPFAM" id="SSF56574">
    <property type="entry name" value="Serpins"/>
    <property type="match status" value="1"/>
</dbReference>
<dbReference type="InterPro" id="IPR036186">
    <property type="entry name" value="Serpin_sf"/>
</dbReference>
<accession>A0AAX4JGF1</accession>
<dbReference type="GO" id="GO:0005615">
    <property type="term" value="C:extracellular space"/>
    <property type="evidence" value="ECO:0007669"/>
    <property type="project" value="InterPro"/>
</dbReference>
<reference evidence="3" key="1">
    <citation type="journal article" date="2024" name="BMC Genomics">
        <title>Functional annotation of a divergent genome using sequence and structure-based similarity.</title>
        <authorList>
            <person name="Svedberg D."/>
            <person name="Winiger R.R."/>
            <person name="Berg A."/>
            <person name="Sharma H."/>
            <person name="Tellgren-Roth C."/>
            <person name="Debrunner-Vossbrinck B.A."/>
            <person name="Vossbrinck C.R."/>
            <person name="Barandun J."/>
        </authorList>
    </citation>
    <scope>NUCLEOTIDE SEQUENCE</scope>
    <source>
        <strain evidence="3">Illinois isolate</strain>
    </source>
</reference>
<protein>
    <submittedName>
        <fullName evidence="3">Serpin-type proteinase inhibitor 5</fullName>
    </submittedName>
</protein>
<dbReference type="InterPro" id="IPR042185">
    <property type="entry name" value="Serpin_sf_2"/>
</dbReference>
<dbReference type="Gene3D" id="3.30.497.10">
    <property type="entry name" value="Antithrombin, subunit I, domain 2"/>
    <property type="match status" value="1"/>
</dbReference>
<feature type="domain" description="Serpin" evidence="2">
    <location>
        <begin position="82"/>
        <end position="412"/>
    </location>
</feature>
<dbReference type="SMART" id="SM00093">
    <property type="entry name" value="SERPIN"/>
    <property type="match status" value="1"/>
</dbReference>
<proteinExistence type="inferred from homology"/>
<dbReference type="AlphaFoldDB" id="A0AAX4JGF1"/>
<dbReference type="InterPro" id="IPR042178">
    <property type="entry name" value="Serpin_sf_1"/>
</dbReference>
<name>A0AAX4JGF1_9MICR</name>
<dbReference type="InterPro" id="IPR023796">
    <property type="entry name" value="Serpin_dom"/>
</dbReference>
<organism evidence="3 4">
    <name type="scientific">Vairimorpha necatrix</name>
    <dbReference type="NCBI Taxonomy" id="6039"/>
    <lineage>
        <taxon>Eukaryota</taxon>
        <taxon>Fungi</taxon>
        <taxon>Fungi incertae sedis</taxon>
        <taxon>Microsporidia</taxon>
        <taxon>Nosematidae</taxon>
        <taxon>Vairimorpha</taxon>
    </lineage>
</organism>
<comment type="similarity">
    <text evidence="1">Belongs to the serpin family.</text>
</comment>
<evidence type="ECO:0000256" key="1">
    <source>
        <dbReference type="RuleBase" id="RU000411"/>
    </source>
</evidence>
<gene>
    <name evidence="3" type="ORF">VNE69_11050</name>
</gene>
<dbReference type="PANTHER" id="PTHR11461">
    <property type="entry name" value="SERINE PROTEASE INHIBITOR, SERPIN"/>
    <property type="match status" value="1"/>
</dbReference>
<evidence type="ECO:0000259" key="2">
    <source>
        <dbReference type="SMART" id="SM00093"/>
    </source>
</evidence>
<dbReference type="GO" id="GO:0004867">
    <property type="term" value="F:serine-type endopeptidase inhibitor activity"/>
    <property type="evidence" value="ECO:0007669"/>
    <property type="project" value="InterPro"/>
</dbReference>
<evidence type="ECO:0000313" key="4">
    <source>
        <dbReference type="Proteomes" id="UP001334084"/>
    </source>
</evidence>
<dbReference type="KEGG" id="vnx:VNE69_11050"/>
<dbReference type="Pfam" id="PF00079">
    <property type="entry name" value="Serpin"/>
    <property type="match status" value="1"/>
</dbReference>
<dbReference type="RefSeq" id="XP_065331026.1">
    <property type="nucleotide sequence ID" value="XM_065474954.1"/>
</dbReference>
<dbReference type="PANTHER" id="PTHR11461:SF372">
    <property type="entry name" value="ACCESSORY GLAND PROTEIN ACP76A-RELATED"/>
    <property type="match status" value="1"/>
</dbReference>
<dbReference type="GeneID" id="90542724"/>
<dbReference type="InterPro" id="IPR000215">
    <property type="entry name" value="Serpin_fam"/>
</dbReference>
<dbReference type="Proteomes" id="UP001334084">
    <property type="component" value="Chromosome 11"/>
</dbReference>